<dbReference type="AlphaFoldDB" id="A0A419N5E8"/>
<organism evidence="1 2">
    <name type="scientific">Rahnella woolbedingensis</name>
    <dbReference type="NCBI Taxonomy" id="1510574"/>
    <lineage>
        <taxon>Bacteria</taxon>
        <taxon>Pseudomonadati</taxon>
        <taxon>Pseudomonadota</taxon>
        <taxon>Gammaproteobacteria</taxon>
        <taxon>Enterobacterales</taxon>
        <taxon>Yersiniaceae</taxon>
        <taxon>Rahnella</taxon>
    </lineage>
</organism>
<dbReference type="Proteomes" id="UP000284908">
    <property type="component" value="Unassembled WGS sequence"/>
</dbReference>
<evidence type="ECO:0000313" key="1">
    <source>
        <dbReference type="EMBL" id="RJT41168.1"/>
    </source>
</evidence>
<proteinExistence type="predicted"/>
<comment type="caution">
    <text evidence="1">The sequence shown here is derived from an EMBL/GenBank/DDBJ whole genome shotgun (WGS) entry which is preliminary data.</text>
</comment>
<keyword evidence="2" id="KW-1185">Reference proteome</keyword>
<name>A0A419N5E8_9GAMM</name>
<sequence>MEIHYLINRKSSHKIFVLRNFLLFRIFNNDIEKNKSKFKDAIITCVIKLNEIVYLSPARIEWFLFKTGSGIYFAC</sequence>
<reference evidence="1 2" key="1">
    <citation type="submission" date="2018-09" db="EMBL/GenBank/DDBJ databases">
        <authorList>
            <person name="Le Fleche-Mateos A."/>
        </authorList>
    </citation>
    <scope>NUCLEOTIDE SEQUENCE [LARGE SCALE GENOMIC DNA]</scope>
    <source>
        <strain evidence="1 2">DSM 27399</strain>
    </source>
</reference>
<gene>
    <name evidence="1" type="ORF">D6C13_18275</name>
</gene>
<protein>
    <submittedName>
        <fullName evidence="1">Uncharacterized protein</fullName>
    </submittedName>
</protein>
<accession>A0A419N5E8</accession>
<dbReference type="EMBL" id="RAHH01000023">
    <property type="protein sequence ID" value="RJT41168.1"/>
    <property type="molecule type" value="Genomic_DNA"/>
</dbReference>
<evidence type="ECO:0000313" key="2">
    <source>
        <dbReference type="Proteomes" id="UP000284908"/>
    </source>
</evidence>